<gene>
    <name evidence="1" type="ORF">N7472_007139</name>
</gene>
<protein>
    <submittedName>
        <fullName evidence="1">Uncharacterized protein</fullName>
    </submittedName>
</protein>
<accession>A0A9W9M3S7</accession>
<dbReference type="EMBL" id="JAPQKP010000005">
    <property type="protein sequence ID" value="KAJ5188125.1"/>
    <property type="molecule type" value="Genomic_DNA"/>
</dbReference>
<sequence length="63" mass="6693">MPASRLCAKEALARYALCAYGNLVDRSNAIEVTPAVAASNQRFGVFGLALGELANPELRKKGK</sequence>
<reference evidence="1" key="1">
    <citation type="submission" date="2022-11" db="EMBL/GenBank/DDBJ databases">
        <authorList>
            <person name="Petersen C."/>
        </authorList>
    </citation>
    <scope>NUCLEOTIDE SEQUENCE</scope>
    <source>
        <strain evidence="1">IBT 16849</strain>
    </source>
</reference>
<organism evidence="1 2">
    <name type="scientific">Penicillium cf. griseofulvum</name>
    <dbReference type="NCBI Taxonomy" id="2972120"/>
    <lineage>
        <taxon>Eukaryota</taxon>
        <taxon>Fungi</taxon>
        <taxon>Dikarya</taxon>
        <taxon>Ascomycota</taxon>
        <taxon>Pezizomycotina</taxon>
        <taxon>Eurotiomycetes</taxon>
        <taxon>Eurotiomycetidae</taxon>
        <taxon>Eurotiales</taxon>
        <taxon>Aspergillaceae</taxon>
        <taxon>Penicillium</taxon>
    </lineage>
</organism>
<proteinExistence type="predicted"/>
<dbReference type="AlphaFoldDB" id="A0A9W9M3S7"/>
<dbReference type="Proteomes" id="UP001150879">
    <property type="component" value="Unassembled WGS sequence"/>
</dbReference>
<evidence type="ECO:0000313" key="1">
    <source>
        <dbReference type="EMBL" id="KAJ5188125.1"/>
    </source>
</evidence>
<reference evidence="1" key="2">
    <citation type="journal article" date="2023" name="IMA Fungus">
        <title>Comparative genomic study of the Penicillium genus elucidates a diverse pangenome and 15 lateral gene transfer events.</title>
        <authorList>
            <person name="Petersen C."/>
            <person name="Sorensen T."/>
            <person name="Nielsen M.R."/>
            <person name="Sondergaard T.E."/>
            <person name="Sorensen J.L."/>
            <person name="Fitzpatrick D.A."/>
            <person name="Frisvad J.C."/>
            <person name="Nielsen K.L."/>
        </authorList>
    </citation>
    <scope>NUCLEOTIDE SEQUENCE</scope>
    <source>
        <strain evidence="1">IBT 16849</strain>
    </source>
</reference>
<keyword evidence="2" id="KW-1185">Reference proteome</keyword>
<comment type="caution">
    <text evidence="1">The sequence shown here is derived from an EMBL/GenBank/DDBJ whole genome shotgun (WGS) entry which is preliminary data.</text>
</comment>
<evidence type="ECO:0000313" key="2">
    <source>
        <dbReference type="Proteomes" id="UP001150879"/>
    </source>
</evidence>
<name>A0A9W9M3S7_9EURO</name>